<dbReference type="VEuPathDB" id="FungiDB:TSTA_001030"/>
<dbReference type="STRING" id="441959.B8MT07"/>
<organism evidence="4 5">
    <name type="scientific">Talaromyces stipitatus (strain ATCC 10500 / CBS 375.48 / QM 6759 / NRRL 1006)</name>
    <name type="common">Penicillium stipitatum</name>
    <dbReference type="NCBI Taxonomy" id="441959"/>
    <lineage>
        <taxon>Eukaryota</taxon>
        <taxon>Fungi</taxon>
        <taxon>Dikarya</taxon>
        <taxon>Ascomycota</taxon>
        <taxon>Pezizomycotina</taxon>
        <taxon>Eurotiomycetes</taxon>
        <taxon>Eurotiomycetidae</taxon>
        <taxon>Eurotiales</taxon>
        <taxon>Trichocomaceae</taxon>
        <taxon>Talaromyces</taxon>
        <taxon>Talaromyces sect. Talaromyces</taxon>
    </lineage>
</organism>
<dbReference type="HOGENOM" id="CLU_336209_0_0_1"/>
<dbReference type="OrthoDB" id="4368520at2759"/>
<evidence type="ECO:0000259" key="2">
    <source>
        <dbReference type="Pfam" id="PF14214"/>
    </source>
</evidence>
<gene>
    <name evidence="4" type="ORF">TSTA_001030</name>
</gene>
<dbReference type="RefSeq" id="XP_002487685.1">
    <property type="nucleotide sequence ID" value="XM_002487640.1"/>
</dbReference>
<dbReference type="Pfam" id="PF14214">
    <property type="entry name" value="Helitron_like_N"/>
    <property type="match status" value="1"/>
</dbReference>
<protein>
    <submittedName>
        <fullName evidence="4">Uncharacterized protein</fullName>
    </submittedName>
</protein>
<proteinExistence type="predicted"/>
<evidence type="ECO:0000313" key="5">
    <source>
        <dbReference type="Proteomes" id="UP000001745"/>
    </source>
</evidence>
<keyword evidence="5" id="KW-1185">Reference proteome</keyword>
<feature type="region of interest" description="Disordered" evidence="1">
    <location>
        <begin position="92"/>
        <end position="131"/>
    </location>
</feature>
<dbReference type="GeneID" id="8108726"/>
<dbReference type="PhylomeDB" id="B8MT07"/>
<dbReference type="AlphaFoldDB" id="B8MT07"/>
<dbReference type="EMBL" id="EQ962660">
    <property type="protein sequence ID" value="EED12031.1"/>
    <property type="molecule type" value="Genomic_DNA"/>
</dbReference>
<evidence type="ECO:0000259" key="3">
    <source>
        <dbReference type="Pfam" id="PF20209"/>
    </source>
</evidence>
<name>B8MT07_TALSN</name>
<evidence type="ECO:0000313" key="4">
    <source>
        <dbReference type="EMBL" id="EED12031.1"/>
    </source>
</evidence>
<reference evidence="5" key="1">
    <citation type="journal article" date="2015" name="Genome Announc.">
        <title>Genome sequence of the AIDS-associated pathogen Penicillium marneffei (ATCC18224) and its near taxonomic relative Talaromyces stipitatus (ATCC10500).</title>
        <authorList>
            <person name="Nierman W.C."/>
            <person name="Fedorova-Abrams N.D."/>
            <person name="Andrianopoulos A."/>
        </authorList>
    </citation>
    <scope>NUCLEOTIDE SEQUENCE [LARGE SCALE GENOMIC DNA]</scope>
    <source>
        <strain evidence="5">ATCC 10500 / CBS 375.48 / QM 6759 / NRRL 1006</strain>
    </source>
</reference>
<feature type="domain" description="DUF6570" evidence="3">
    <location>
        <begin position="312"/>
        <end position="355"/>
    </location>
</feature>
<dbReference type="InterPro" id="IPR046700">
    <property type="entry name" value="DUF6570"/>
</dbReference>
<dbReference type="eggNOG" id="ENOG502S3BW">
    <property type="taxonomic scope" value="Eukaryota"/>
</dbReference>
<dbReference type="InParanoid" id="B8MT07"/>
<accession>B8MT07</accession>
<feature type="domain" description="Helitron helicase-like" evidence="2">
    <location>
        <begin position="464"/>
        <end position="591"/>
    </location>
</feature>
<feature type="compositionally biased region" description="Basic and acidic residues" evidence="1">
    <location>
        <begin position="102"/>
        <end position="114"/>
    </location>
</feature>
<sequence>MARDSTQRCSICHQEKTRIKAGIHTPKPPENPSIIPPVEKDLPHFICYTTASSLHRLQPTERPSTHQIHHQFEEHQIASSSQELHASPIYHYRGIHSQDSPTHQEARRQRERDRRAHRAAKRAGEEMSPTQDLEIYLADPQKEQDILPSGQLSSSTDPLAAFGSEVFSPVTQSTSLPPYRGHGARPSFSSSSTPRRPLLSNHFVYTACHKLRHHARKITNNVDICQYCQNPKPQQALTLLQSDPPYTPSDLNCLPNPALAESDMILVKRFHTTLEQHTTELCHRCEEKWFNMRLNAHGICDHYVRVDSGKHIYLFSAINNMHPGDLPDLPELSQTEEMLIARVHVCVEIHRVRGQQYKWLAFLRLNHPGYHDIEISQEAIHTLPQDSDVSDQVVNERIEPVKINPDNNTKGVELPERSAVPDILAQEDELTSISITPWAFPTLFPRGEAEFTSPRQRTVPFEDYIKHLMKFHDGRFARHPRFRYVVFNILMRQQANSKAGFFVKQRTIRGQEVTADDLRSAFADKSREGDALISSIIQRSSTLRGTRPFWTNKNQQLKAMVKNISPAHLFLTLSAADLHWNDLMLHLPRYEDSFQKEVLDKKFNVVDFWFRYKWQGRGSVHAYICNESSARTEALLQYIAKYVSKAETKSDSYKDMMKSLLPTLNQKNPFLSIVMKMINRLIGEHDWSAQEVLHLLLNIPLQIASRDAGDDGEAVQRGLSVYEKYKRRPLLFEDITYLHFLQRFDFRKVNNPYERQHVLDRVLNYFPIYNAERQQDDYAHIKLMLHHPFRQITNILTLNGNTFDSFITAYTYCQEACIHENNYYGEVLSQPPESTYEDAEFQDDQDIP</sequence>
<evidence type="ECO:0000256" key="1">
    <source>
        <dbReference type="SAM" id="MobiDB-lite"/>
    </source>
</evidence>
<feature type="region of interest" description="Disordered" evidence="1">
    <location>
        <begin position="173"/>
        <end position="193"/>
    </location>
</feature>
<dbReference type="InterPro" id="IPR025476">
    <property type="entry name" value="Helitron_helicase-like"/>
</dbReference>
<dbReference type="Proteomes" id="UP000001745">
    <property type="component" value="Unassembled WGS sequence"/>
</dbReference>
<dbReference type="Pfam" id="PF20209">
    <property type="entry name" value="DUF6570"/>
    <property type="match status" value="1"/>
</dbReference>